<keyword evidence="1" id="KW-0472">Membrane</keyword>
<gene>
    <name evidence="2" type="ORF">F1188_14585</name>
</gene>
<dbReference type="OrthoDB" id="7366326at2"/>
<reference evidence="2 3" key="1">
    <citation type="submission" date="2019-09" db="EMBL/GenBank/DDBJ databases">
        <title>Genome sequence of Roseospira marina, one of the more divergent members of the non-sulfur purple photosynthetic bacterial family, the Rhodospirillaceae.</title>
        <authorList>
            <person name="Meyer T."/>
            <person name="Kyndt J."/>
        </authorList>
    </citation>
    <scope>NUCLEOTIDE SEQUENCE [LARGE SCALE GENOMIC DNA]</scope>
    <source>
        <strain evidence="2 3">DSM 15113</strain>
    </source>
</reference>
<sequence>MRVFLTIILPLMAPSLLYMGWILLRSQAGQSAGQGDGGGLARVLARDVPWATLVIAGAVLTGVVTTALYVTQETGAPGEVYVPPRFEDGRIIPGEVRHRTDPAAPE</sequence>
<evidence type="ECO:0000313" key="2">
    <source>
        <dbReference type="EMBL" id="KAA5604640.1"/>
    </source>
</evidence>
<keyword evidence="3" id="KW-1185">Reference proteome</keyword>
<organism evidence="2 3">
    <name type="scientific">Roseospira marina</name>
    <dbReference type="NCBI Taxonomy" id="140057"/>
    <lineage>
        <taxon>Bacteria</taxon>
        <taxon>Pseudomonadati</taxon>
        <taxon>Pseudomonadota</taxon>
        <taxon>Alphaproteobacteria</taxon>
        <taxon>Rhodospirillales</taxon>
        <taxon>Rhodospirillaceae</taxon>
        <taxon>Roseospira</taxon>
    </lineage>
</organism>
<comment type="caution">
    <text evidence="2">The sequence shown here is derived from an EMBL/GenBank/DDBJ whole genome shotgun (WGS) entry which is preliminary data.</text>
</comment>
<proteinExistence type="predicted"/>
<keyword evidence="1" id="KW-0812">Transmembrane</keyword>
<feature type="transmembrane region" description="Helical" evidence="1">
    <location>
        <begin position="50"/>
        <end position="70"/>
    </location>
</feature>
<dbReference type="EMBL" id="VWPJ01000015">
    <property type="protein sequence ID" value="KAA5604640.1"/>
    <property type="molecule type" value="Genomic_DNA"/>
</dbReference>
<dbReference type="RefSeq" id="WP_150063179.1">
    <property type="nucleotide sequence ID" value="NZ_JACHII010000011.1"/>
</dbReference>
<evidence type="ECO:0000256" key="1">
    <source>
        <dbReference type="SAM" id="Phobius"/>
    </source>
</evidence>
<dbReference type="AlphaFoldDB" id="A0A5M6I8Q0"/>
<accession>A0A5M6I8Q0</accession>
<evidence type="ECO:0000313" key="3">
    <source>
        <dbReference type="Proteomes" id="UP000324065"/>
    </source>
</evidence>
<keyword evidence="1" id="KW-1133">Transmembrane helix</keyword>
<name>A0A5M6I8Q0_9PROT</name>
<dbReference type="Proteomes" id="UP000324065">
    <property type="component" value="Unassembled WGS sequence"/>
</dbReference>
<protein>
    <submittedName>
        <fullName evidence="2">Uncharacterized protein</fullName>
    </submittedName>
</protein>